<reference evidence="1" key="1">
    <citation type="journal article" date="2019" name="bioRxiv">
        <title>The Genome of the Zebra Mussel, Dreissena polymorpha: A Resource for Invasive Species Research.</title>
        <authorList>
            <person name="McCartney M.A."/>
            <person name="Auch B."/>
            <person name="Kono T."/>
            <person name="Mallez S."/>
            <person name="Zhang Y."/>
            <person name="Obille A."/>
            <person name="Becker A."/>
            <person name="Abrahante J.E."/>
            <person name="Garbe J."/>
            <person name="Badalamenti J.P."/>
            <person name="Herman A."/>
            <person name="Mangelson H."/>
            <person name="Liachko I."/>
            <person name="Sullivan S."/>
            <person name="Sone E.D."/>
            <person name="Koren S."/>
            <person name="Silverstein K.A.T."/>
            <person name="Beckman K.B."/>
            <person name="Gohl D.M."/>
        </authorList>
    </citation>
    <scope>NUCLEOTIDE SEQUENCE</scope>
    <source>
        <strain evidence="1">Duluth1</strain>
        <tissue evidence="1">Whole animal</tissue>
    </source>
</reference>
<proteinExistence type="predicted"/>
<evidence type="ECO:0000313" key="2">
    <source>
        <dbReference type="Proteomes" id="UP000828390"/>
    </source>
</evidence>
<sequence>MITVCIWKPGTYSFFSRRSTFLSRPNTFQVIPGRLNALSDSLSCKHQLLMSDWTFHQEVTNSIFLTFGYPLGFLFATRDNHILHVRVQFTIQQRWRLSRCRPLETNWFLTPISLCLYLGVSRCALERSSWSPHWWPRRFWFNDLLSPLYDFSRKLTHRSYFLSQRDRFHKLQTCSTSSLAII</sequence>
<gene>
    <name evidence="1" type="ORF">DPMN_107148</name>
</gene>
<dbReference type="AlphaFoldDB" id="A0A9D4K6L6"/>
<accession>A0A9D4K6L6</accession>
<reference evidence="1" key="2">
    <citation type="submission" date="2020-11" db="EMBL/GenBank/DDBJ databases">
        <authorList>
            <person name="McCartney M.A."/>
            <person name="Auch B."/>
            <person name="Kono T."/>
            <person name="Mallez S."/>
            <person name="Becker A."/>
            <person name="Gohl D.M."/>
            <person name="Silverstein K.A.T."/>
            <person name="Koren S."/>
            <person name="Bechman K.B."/>
            <person name="Herman A."/>
            <person name="Abrahante J.E."/>
            <person name="Garbe J."/>
        </authorList>
    </citation>
    <scope>NUCLEOTIDE SEQUENCE</scope>
    <source>
        <strain evidence="1">Duluth1</strain>
        <tissue evidence="1">Whole animal</tissue>
    </source>
</reference>
<evidence type="ECO:0000313" key="1">
    <source>
        <dbReference type="EMBL" id="KAH3833832.1"/>
    </source>
</evidence>
<dbReference type="Proteomes" id="UP000828390">
    <property type="component" value="Unassembled WGS sequence"/>
</dbReference>
<comment type="caution">
    <text evidence="1">The sequence shown here is derived from an EMBL/GenBank/DDBJ whole genome shotgun (WGS) entry which is preliminary data.</text>
</comment>
<protein>
    <submittedName>
        <fullName evidence="1">Uncharacterized protein</fullName>
    </submittedName>
</protein>
<keyword evidence="2" id="KW-1185">Reference proteome</keyword>
<organism evidence="1 2">
    <name type="scientific">Dreissena polymorpha</name>
    <name type="common">Zebra mussel</name>
    <name type="synonym">Mytilus polymorpha</name>
    <dbReference type="NCBI Taxonomy" id="45954"/>
    <lineage>
        <taxon>Eukaryota</taxon>
        <taxon>Metazoa</taxon>
        <taxon>Spiralia</taxon>
        <taxon>Lophotrochozoa</taxon>
        <taxon>Mollusca</taxon>
        <taxon>Bivalvia</taxon>
        <taxon>Autobranchia</taxon>
        <taxon>Heteroconchia</taxon>
        <taxon>Euheterodonta</taxon>
        <taxon>Imparidentia</taxon>
        <taxon>Neoheterodontei</taxon>
        <taxon>Myida</taxon>
        <taxon>Dreissenoidea</taxon>
        <taxon>Dreissenidae</taxon>
        <taxon>Dreissena</taxon>
    </lineage>
</organism>
<name>A0A9D4K6L6_DREPO</name>
<dbReference type="EMBL" id="JAIWYP010000004">
    <property type="protein sequence ID" value="KAH3833832.1"/>
    <property type="molecule type" value="Genomic_DNA"/>
</dbReference>